<protein>
    <submittedName>
        <fullName evidence="1">Uncharacterized protein</fullName>
    </submittedName>
</protein>
<proteinExistence type="predicted"/>
<sequence>MTCCNNSATAEFKIRCGISTIAFPSCGHNICSQDEGIHDYLPGLPSGVKFDPRQSQTLQSIPFRGKGSI</sequence>
<accession>A0A9D3ZNE1</accession>
<reference evidence="1 2" key="1">
    <citation type="journal article" date="2021" name="Plant Biotechnol. J.">
        <title>Multi-omics assisted identification of the key and species-specific regulatory components of drought-tolerant mechanisms in Gossypium stocksii.</title>
        <authorList>
            <person name="Yu D."/>
            <person name="Ke L."/>
            <person name="Zhang D."/>
            <person name="Wu Y."/>
            <person name="Sun Y."/>
            <person name="Mei J."/>
            <person name="Sun J."/>
            <person name="Sun Y."/>
        </authorList>
    </citation>
    <scope>NUCLEOTIDE SEQUENCE [LARGE SCALE GENOMIC DNA]</scope>
    <source>
        <strain evidence="2">cv. E1</strain>
        <tissue evidence="1">Leaf</tissue>
    </source>
</reference>
<evidence type="ECO:0000313" key="1">
    <source>
        <dbReference type="EMBL" id="KAH1048529.1"/>
    </source>
</evidence>
<evidence type="ECO:0000313" key="2">
    <source>
        <dbReference type="Proteomes" id="UP000828251"/>
    </source>
</evidence>
<keyword evidence="2" id="KW-1185">Reference proteome</keyword>
<dbReference type="EMBL" id="JAIQCV010000011">
    <property type="protein sequence ID" value="KAH1048529.1"/>
    <property type="molecule type" value="Genomic_DNA"/>
</dbReference>
<name>A0A9D3ZNE1_9ROSI</name>
<organism evidence="1 2">
    <name type="scientific">Gossypium stocksii</name>
    <dbReference type="NCBI Taxonomy" id="47602"/>
    <lineage>
        <taxon>Eukaryota</taxon>
        <taxon>Viridiplantae</taxon>
        <taxon>Streptophyta</taxon>
        <taxon>Embryophyta</taxon>
        <taxon>Tracheophyta</taxon>
        <taxon>Spermatophyta</taxon>
        <taxon>Magnoliopsida</taxon>
        <taxon>eudicotyledons</taxon>
        <taxon>Gunneridae</taxon>
        <taxon>Pentapetalae</taxon>
        <taxon>rosids</taxon>
        <taxon>malvids</taxon>
        <taxon>Malvales</taxon>
        <taxon>Malvaceae</taxon>
        <taxon>Malvoideae</taxon>
        <taxon>Gossypium</taxon>
    </lineage>
</organism>
<dbReference type="AlphaFoldDB" id="A0A9D3ZNE1"/>
<dbReference type="Proteomes" id="UP000828251">
    <property type="component" value="Unassembled WGS sequence"/>
</dbReference>
<gene>
    <name evidence="1" type="ORF">J1N35_039313</name>
</gene>
<comment type="caution">
    <text evidence="1">The sequence shown here is derived from an EMBL/GenBank/DDBJ whole genome shotgun (WGS) entry which is preliminary data.</text>
</comment>